<keyword evidence="2" id="KW-0012">Acyltransferase</keyword>
<dbReference type="Pfam" id="PF00583">
    <property type="entry name" value="Acetyltransf_1"/>
    <property type="match status" value="1"/>
</dbReference>
<dbReference type="OrthoDB" id="2445945at2759"/>
<dbReference type="InterPro" id="IPR000182">
    <property type="entry name" value="GNAT_dom"/>
</dbReference>
<reference evidence="2 3" key="1">
    <citation type="submission" date="2016-10" db="EMBL/GenBank/DDBJ databases">
        <title>Draft genome sequence of Coniochaeta ligniaria NRRL30616, a lignocellulolytic fungus for bioabatement of inhibitors in plant biomass hydrolysates.</title>
        <authorList>
            <consortium name="DOE Joint Genome Institute"/>
            <person name="Jimenez D.J."/>
            <person name="Hector R.E."/>
            <person name="Riley R."/>
            <person name="Sun H."/>
            <person name="Grigoriev I.V."/>
            <person name="Van Elsas J.D."/>
            <person name="Nichols N.N."/>
        </authorList>
    </citation>
    <scope>NUCLEOTIDE SEQUENCE [LARGE SCALE GENOMIC DNA]</scope>
    <source>
        <strain evidence="2 3">NRRL 30616</strain>
    </source>
</reference>
<evidence type="ECO:0000313" key="2">
    <source>
        <dbReference type="EMBL" id="OIW28255.1"/>
    </source>
</evidence>
<accession>A0A1J7IL15</accession>
<dbReference type="PROSITE" id="PS51186">
    <property type="entry name" value="GNAT"/>
    <property type="match status" value="1"/>
</dbReference>
<evidence type="ECO:0000259" key="1">
    <source>
        <dbReference type="PROSITE" id="PS51186"/>
    </source>
</evidence>
<dbReference type="InParanoid" id="A0A1J7IL15"/>
<gene>
    <name evidence="2" type="ORF">CONLIGDRAFT_370497</name>
</gene>
<name>A0A1J7IL15_9PEZI</name>
<dbReference type="CDD" id="cd04301">
    <property type="entry name" value="NAT_SF"/>
    <property type="match status" value="1"/>
</dbReference>
<dbReference type="SUPFAM" id="SSF55729">
    <property type="entry name" value="Acyl-CoA N-acyltransferases (Nat)"/>
    <property type="match status" value="1"/>
</dbReference>
<dbReference type="Proteomes" id="UP000182658">
    <property type="component" value="Unassembled WGS sequence"/>
</dbReference>
<protein>
    <submittedName>
        <fullName evidence="2">Acyl-CoA N-acyltransferase</fullName>
    </submittedName>
</protein>
<keyword evidence="3" id="KW-1185">Reference proteome</keyword>
<dbReference type="EMBL" id="KV875098">
    <property type="protein sequence ID" value="OIW28255.1"/>
    <property type="molecule type" value="Genomic_DNA"/>
</dbReference>
<dbReference type="InterPro" id="IPR016181">
    <property type="entry name" value="Acyl_CoA_acyltransferase"/>
</dbReference>
<organism evidence="2 3">
    <name type="scientific">Coniochaeta ligniaria NRRL 30616</name>
    <dbReference type="NCBI Taxonomy" id="1408157"/>
    <lineage>
        <taxon>Eukaryota</taxon>
        <taxon>Fungi</taxon>
        <taxon>Dikarya</taxon>
        <taxon>Ascomycota</taxon>
        <taxon>Pezizomycotina</taxon>
        <taxon>Sordariomycetes</taxon>
        <taxon>Sordariomycetidae</taxon>
        <taxon>Coniochaetales</taxon>
        <taxon>Coniochaetaceae</taxon>
        <taxon>Coniochaeta</taxon>
    </lineage>
</organism>
<dbReference type="Gene3D" id="3.40.630.30">
    <property type="match status" value="1"/>
</dbReference>
<evidence type="ECO:0000313" key="3">
    <source>
        <dbReference type="Proteomes" id="UP000182658"/>
    </source>
</evidence>
<dbReference type="AlphaFoldDB" id="A0A1J7IL15"/>
<feature type="domain" description="N-acetyltransferase" evidence="1">
    <location>
        <begin position="1"/>
        <end position="163"/>
    </location>
</feature>
<proteinExistence type="predicted"/>
<keyword evidence="2" id="KW-0808">Transferase</keyword>
<dbReference type="GO" id="GO:0016747">
    <property type="term" value="F:acyltransferase activity, transferring groups other than amino-acyl groups"/>
    <property type="evidence" value="ECO:0007669"/>
    <property type="project" value="InterPro"/>
</dbReference>
<sequence length="163" mass="17931">MSWRNMTADDIPAILRVADVVHPGLPESEDVFAERLDLFPEGCLILVQDDQICGYAISHPIRHRQPPALNSLLGEIAADADQYYIHDVAVLPSFRGRALARGCVDMLLAVAKGYQYPATCLVSVYGTSTFWAHFGFVPGQADAGLSKKLRGYGDDATFMMRKN</sequence>